<feature type="compositionally biased region" description="Basic residues" evidence="10">
    <location>
        <begin position="160"/>
        <end position="171"/>
    </location>
</feature>
<evidence type="ECO:0000256" key="2">
    <source>
        <dbReference type="ARBA" id="ARBA00022448"/>
    </source>
</evidence>
<evidence type="ECO:0000256" key="9">
    <source>
        <dbReference type="ARBA" id="ARBA00023201"/>
    </source>
</evidence>
<dbReference type="GO" id="GO:0015385">
    <property type="term" value="F:sodium:proton antiporter activity"/>
    <property type="evidence" value="ECO:0007669"/>
    <property type="project" value="InterPro"/>
</dbReference>
<feature type="region of interest" description="Disordered" evidence="10">
    <location>
        <begin position="246"/>
        <end position="311"/>
    </location>
</feature>
<keyword evidence="7" id="KW-0406">Ion transport</keyword>
<feature type="region of interest" description="Disordered" evidence="10">
    <location>
        <begin position="139"/>
        <end position="192"/>
    </location>
</feature>
<feature type="transmembrane region" description="Helical" evidence="11">
    <location>
        <begin position="40"/>
        <end position="61"/>
    </location>
</feature>
<dbReference type="Proteomes" id="UP000281553">
    <property type="component" value="Unassembled WGS sequence"/>
</dbReference>
<evidence type="ECO:0000256" key="3">
    <source>
        <dbReference type="ARBA" id="ARBA00022475"/>
    </source>
</evidence>
<dbReference type="AlphaFoldDB" id="A0A3P7QN14"/>
<sequence length="311" mass="35889">MKISLKEQVILIYGGLRGAVAFSLAILIDYNHLGHDGEDIRKIIITATLFIILVTVGFMGLTMKPLVRLFKIKLAGDKNLSLFGDLNDALLDHTLAGVEAIIGSHGRNRAREFFSRLDDKYFPSDLNLQEFFLRHSASASSLPSRDSEEQQKQQEEQEHRHRHHHRDRHRSVHFDEDAGEDQPKSVDPHWRRRTSLLNEGRDIEDFQDSFRDVMKAKTRVLKQRRRRPNRTSMDLETRLNTMANQRIPTRERLSKSTGTETAEQDEQNRDTVEYENDSDESGDAIVIPKKDYPREKGSSSTIDFHLGDDEQ</sequence>
<proteinExistence type="predicted"/>
<keyword evidence="8 11" id="KW-0472">Membrane</keyword>
<evidence type="ECO:0000256" key="1">
    <source>
        <dbReference type="ARBA" id="ARBA00004651"/>
    </source>
</evidence>
<evidence type="ECO:0000256" key="6">
    <source>
        <dbReference type="ARBA" id="ARBA00023053"/>
    </source>
</evidence>
<dbReference type="PANTHER" id="PTHR10110">
    <property type="entry name" value="SODIUM/HYDROGEN EXCHANGER"/>
    <property type="match status" value="1"/>
</dbReference>
<dbReference type="PANTHER" id="PTHR10110:SF86">
    <property type="entry name" value="SODIUM_HYDROGEN EXCHANGER 7"/>
    <property type="match status" value="1"/>
</dbReference>
<reference evidence="13 14" key="1">
    <citation type="submission" date="2018-11" db="EMBL/GenBank/DDBJ databases">
        <authorList>
            <consortium name="Pathogen Informatics"/>
        </authorList>
    </citation>
    <scope>NUCLEOTIDE SEQUENCE [LARGE SCALE GENOMIC DNA]</scope>
</reference>
<keyword evidence="2" id="KW-0813">Transport</keyword>
<evidence type="ECO:0000256" key="8">
    <source>
        <dbReference type="ARBA" id="ARBA00023136"/>
    </source>
</evidence>
<evidence type="ECO:0000256" key="11">
    <source>
        <dbReference type="SAM" id="Phobius"/>
    </source>
</evidence>
<feature type="compositionally biased region" description="Acidic residues" evidence="10">
    <location>
        <begin position="273"/>
        <end position="282"/>
    </location>
</feature>
<evidence type="ECO:0000256" key="7">
    <source>
        <dbReference type="ARBA" id="ARBA00023065"/>
    </source>
</evidence>
<dbReference type="GO" id="GO:0005886">
    <property type="term" value="C:plasma membrane"/>
    <property type="evidence" value="ECO:0007669"/>
    <property type="project" value="UniProtKB-SubCell"/>
</dbReference>
<protein>
    <recommendedName>
        <fullName evidence="12">Cation/H+ exchanger transmembrane domain-containing protein</fullName>
    </recommendedName>
</protein>
<evidence type="ECO:0000313" key="14">
    <source>
        <dbReference type="Proteomes" id="UP000281553"/>
    </source>
</evidence>
<keyword evidence="14" id="KW-1185">Reference proteome</keyword>
<feature type="transmembrane region" description="Helical" evidence="11">
    <location>
        <begin position="9"/>
        <end position="28"/>
    </location>
</feature>
<organism evidence="13 14">
    <name type="scientific">Dibothriocephalus latus</name>
    <name type="common">Fish tapeworm</name>
    <name type="synonym">Diphyllobothrium latum</name>
    <dbReference type="NCBI Taxonomy" id="60516"/>
    <lineage>
        <taxon>Eukaryota</taxon>
        <taxon>Metazoa</taxon>
        <taxon>Spiralia</taxon>
        <taxon>Lophotrochozoa</taxon>
        <taxon>Platyhelminthes</taxon>
        <taxon>Cestoda</taxon>
        <taxon>Eucestoda</taxon>
        <taxon>Diphyllobothriidea</taxon>
        <taxon>Diphyllobothriidae</taxon>
        <taxon>Dibothriocephalus</taxon>
    </lineage>
</organism>
<evidence type="ECO:0000256" key="10">
    <source>
        <dbReference type="SAM" id="MobiDB-lite"/>
    </source>
</evidence>
<comment type="subcellular location">
    <subcellularLocation>
        <location evidence="1">Cell membrane</location>
        <topology evidence="1">Multi-pass membrane protein</topology>
    </subcellularLocation>
</comment>
<keyword evidence="6" id="KW-0915">Sodium</keyword>
<feature type="domain" description="Cation/H+ exchanger transmembrane" evidence="12">
    <location>
        <begin position="2"/>
        <end position="68"/>
    </location>
</feature>
<accession>A0A3P7QN14</accession>
<dbReference type="GO" id="GO:0051453">
    <property type="term" value="P:regulation of intracellular pH"/>
    <property type="evidence" value="ECO:0007669"/>
    <property type="project" value="TreeGrafter"/>
</dbReference>
<evidence type="ECO:0000256" key="4">
    <source>
        <dbReference type="ARBA" id="ARBA00022692"/>
    </source>
</evidence>
<dbReference type="InterPro" id="IPR006153">
    <property type="entry name" value="Cation/H_exchanger_TM"/>
</dbReference>
<evidence type="ECO:0000313" key="13">
    <source>
        <dbReference type="EMBL" id="VDN32396.1"/>
    </source>
</evidence>
<gene>
    <name evidence="13" type="ORF">DILT_LOCUS15974</name>
</gene>
<name>A0A3P7QN14_DIBLA</name>
<feature type="compositionally biased region" description="Basic and acidic residues" evidence="10">
    <location>
        <begin position="145"/>
        <end position="159"/>
    </location>
</feature>
<feature type="compositionally biased region" description="Basic and acidic residues" evidence="10">
    <location>
        <begin position="172"/>
        <end position="189"/>
    </location>
</feature>
<dbReference type="Pfam" id="PF00999">
    <property type="entry name" value="Na_H_Exchanger"/>
    <property type="match status" value="1"/>
</dbReference>
<keyword evidence="5 11" id="KW-1133">Transmembrane helix</keyword>
<evidence type="ECO:0000256" key="5">
    <source>
        <dbReference type="ARBA" id="ARBA00022989"/>
    </source>
</evidence>
<evidence type="ECO:0000259" key="12">
    <source>
        <dbReference type="Pfam" id="PF00999"/>
    </source>
</evidence>
<keyword evidence="3" id="KW-1003">Cell membrane</keyword>
<feature type="compositionally biased region" description="Basic and acidic residues" evidence="10">
    <location>
        <begin position="288"/>
        <end position="297"/>
    </location>
</feature>
<dbReference type="GO" id="GO:0098719">
    <property type="term" value="P:sodium ion import across plasma membrane"/>
    <property type="evidence" value="ECO:0007669"/>
    <property type="project" value="TreeGrafter"/>
</dbReference>
<dbReference type="GO" id="GO:0015386">
    <property type="term" value="F:potassium:proton antiporter activity"/>
    <property type="evidence" value="ECO:0007669"/>
    <property type="project" value="TreeGrafter"/>
</dbReference>
<dbReference type="InterPro" id="IPR018422">
    <property type="entry name" value="Cation/H_exchanger_CPA1"/>
</dbReference>
<keyword evidence="9" id="KW-0739">Sodium transport</keyword>
<dbReference type="EMBL" id="UYRU01082096">
    <property type="protein sequence ID" value="VDN32396.1"/>
    <property type="molecule type" value="Genomic_DNA"/>
</dbReference>
<keyword evidence="4 11" id="KW-0812">Transmembrane</keyword>
<dbReference type="OrthoDB" id="196264at2759"/>